<keyword evidence="1" id="KW-0472">Membrane</keyword>
<protein>
    <submittedName>
        <fullName evidence="2">Uncharacterized protein</fullName>
    </submittedName>
</protein>
<proteinExistence type="predicted"/>
<gene>
    <name evidence="2" type="ORF">AFUS01_LOCUS21539</name>
</gene>
<keyword evidence="1" id="KW-0812">Transmembrane</keyword>
<name>A0A8J2P5X4_9HEXA</name>
<feature type="transmembrane region" description="Helical" evidence="1">
    <location>
        <begin position="81"/>
        <end position="100"/>
    </location>
</feature>
<sequence length="112" mass="12852">MTSLKKFKGQIGVKYPKESQTRRRLEPQHPQEVVFFFSFTSEAEFLRPSFRLVLLVFVILKTEIYKISTRKSPPVPDKGQSILICTLTVLAIMSVATHGFPQIPGLHYLIFL</sequence>
<dbReference type="Proteomes" id="UP000708208">
    <property type="component" value="Unassembled WGS sequence"/>
</dbReference>
<evidence type="ECO:0000313" key="3">
    <source>
        <dbReference type="Proteomes" id="UP000708208"/>
    </source>
</evidence>
<dbReference type="EMBL" id="CAJVCH010242360">
    <property type="protein sequence ID" value="CAG7733070.1"/>
    <property type="molecule type" value="Genomic_DNA"/>
</dbReference>
<dbReference type="AlphaFoldDB" id="A0A8J2P5X4"/>
<accession>A0A8J2P5X4</accession>
<comment type="caution">
    <text evidence="2">The sequence shown here is derived from an EMBL/GenBank/DDBJ whole genome shotgun (WGS) entry which is preliminary data.</text>
</comment>
<keyword evidence="1" id="KW-1133">Transmembrane helix</keyword>
<keyword evidence="3" id="KW-1185">Reference proteome</keyword>
<reference evidence="2" key="1">
    <citation type="submission" date="2021-06" db="EMBL/GenBank/DDBJ databases">
        <authorList>
            <person name="Hodson N. C."/>
            <person name="Mongue J. A."/>
            <person name="Jaron S. K."/>
        </authorList>
    </citation>
    <scope>NUCLEOTIDE SEQUENCE</scope>
</reference>
<evidence type="ECO:0000256" key="1">
    <source>
        <dbReference type="SAM" id="Phobius"/>
    </source>
</evidence>
<evidence type="ECO:0000313" key="2">
    <source>
        <dbReference type="EMBL" id="CAG7733070.1"/>
    </source>
</evidence>
<organism evidence="2 3">
    <name type="scientific">Allacma fusca</name>
    <dbReference type="NCBI Taxonomy" id="39272"/>
    <lineage>
        <taxon>Eukaryota</taxon>
        <taxon>Metazoa</taxon>
        <taxon>Ecdysozoa</taxon>
        <taxon>Arthropoda</taxon>
        <taxon>Hexapoda</taxon>
        <taxon>Collembola</taxon>
        <taxon>Symphypleona</taxon>
        <taxon>Sminthuridae</taxon>
        <taxon>Allacma</taxon>
    </lineage>
</organism>